<evidence type="ECO:0000313" key="3">
    <source>
        <dbReference type="Proteomes" id="UP000449547"/>
    </source>
</evidence>
<feature type="signal peptide" evidence="1">
    <location>
        <begin position="1"/>
        <end position="15"/>
    </location>
</feature>
<dbReference type="EMBL" id="SWFT01000122">
    <property type="protein sequence ID" value="KAA8899537.1"/>
    <property type="molecule type" value="Genomic_DNA"/>
</dbReference>
<dbReference type="Proteomes" id="UP000449547">
    <property type="component" value="Unassembled WGS sequence"/>
</dbReference>
<evidence type="ECO:0000256" key="1">
    <source>
        <dbReference type="SAM" id="SignalP"/>
    </source>
</evidence>
<sequence>MKFLTILFVVMTVDASKILKYIKSRKDILYDPEVQYAINNSLVFFDSQWMEYRIKSANKTLYESPVTECFKSELDGAVTYTMNHGFGNNGHNEFAVIGQWLRATLKINSVIDMSKSWGLSSSIECPFKAMSEVQVAVVRESYEYEYEIKWLKNGWKREGKSAMAGYAMLQCRDWCSNS</sequence>
<name>A0A642UI77_DIURU</name>
<proteinExistence type="predicted"/>
<dbReference type="AlphaFoldDB" id="A0A642UI77"/>
<keyword evidence="3" id="KW-1185">Reference proteome</keyword>
<evidence type="ECO:0000313" key="2">
    <source>
        <dbReference type="EMBL" id="KAA8899537.1"/>
    </source>
</evidence>
<protein>
    <submittedName>
        <fullName evidence="2">Uncharacterized protein</fullName>
    </submittedName>
</protein>
<feature type="chain" id="PRO_5024986269" evidence="1">
    <location>
        <begin position="16"/>
        <end position="178"/>
    </location>
</feature>
<comment type="caution">
    <text evidence="2">The sequence shown here is derived from an EMBL/GenBank/DDBJ whole genome shotgun (WGS) entry which is preliminary data.</text>
</comment>
<dbReference type="VEuPathDB" id="FungiDB:DIURU_004204"/>
<organism evidence="2 3">
    <name type="scientific">Diutina rugosa</name>
    <name type="common">Yeast</name>
    <name type="synonym">Candida rugosa</name>
    <dbReference type="NCBI Taxonomy" id="5481"/>
    <lineage>
        <taxon>Eukaryota</taxon>
        <taxon>Fungi</taxon>
        <taxon>Dikarya</taxon>
        <taxon>Ascomycota</taxon>
        <taxon>Saccharomycotina</taxon>
        <taxon>Pichiomycetes</taxon>
        <taxon>Debaryomycetaceae</taxon>
        <taxon>Diutina</taxon>
    </lineage>
</organism>
<dbReference type="GeneID" id="54782855"/>
<keyword evidence="1" id="KW-0732">Signal</keyword>
<accession>A0A642UI77</accession>
<dbReference type="RefSeq" id="XP_034010938.1">
    <property type="nucleotide sequence ID" value="XM_034157052.1"/>
</dbReference>
<reference evidence="2 3" key="1">
    <citation type="submission" date="2019-07" db="EMBL/GenBank/DDBJ databases">
        <title>Genome assembly of two rare yeast pathogens: Diutina rugosa and Trichomonascus ciferrii.</title>
        <authorList>
            <person name="Mixao V."/>
            <person name="Saus E."/>
            <person name="Hansen A."/>
            <person name="Lass-Flor C."/>
            <person name="Gabaldon T."/>
        </authorList>
    </citation>
    <scope>NUCLEOTIDE SEQUENCE [LARGE SCALE GENOMIC DNA]</scope>
    <source>
        <strain evidence="2 3">CBS 613</strain>
    </source>
</reference>
<gene>
    <name evidence="2" type="ORF">DIURU_004204</name>
</gene>